<comment type="caution">
    <text evidence="9">The sequence shown here is derived from an EMBL/GenBank/DDBJ whole genome shotgun (WGS) entry which is preliminary data.</text>
</comment>
<dbReference type="NCBIfam" id="TIGR01947">
    <property type="entry name" value="rnfG"/>
    <property type="match status" value="1"/>
</dbReference>
<keyword evidence="6" id="KW-1003">Cell membrane</keyword>
<feature type="transmembrane region" description="Helical" evidence="7">
    <location>
        <begin position="7"/>
        <end position="25"/>
    </location>
</feature>
<comment type="cofactor">
    <cofactor evidence="6">
        <name>FMN</name>
        <dbReference type="ChEBI" id="CHEBI:58210"/>
    </cofactor>
</comment>
<evidence type="ECO:0000259" key="8">
    <source>
        <dbReference type="SMART" id="SM00900"/>
    </source>
</evidence>
<keyword evidence="10" id="KW-1185">Reference proteome</keyword>
<dbReference type="SMART" id="SM00900">
    <property type="entry name" value="FMN_bind"/>
    <property type="match status" value="1"/>
</dbReference>
<evidence type="ECO:0000313" key="10">
    <source>
        <dbReference type="Proteomes" id="UP000239706"/>
    </source>
</evidence>
<keyword evidence="6 7" id="KW-0812">Transmembrane</keyword>
<feature type="domain" description="FMN-binding" evidence="8">
    <location>
        <begin position="89"/>
        <end position="178"/>
    </location>
</feature>
<keyword evidence="2 6" id="KW-0597">Phosphoprotein</keyword>
<dbReference type="EC" id="7.-.-.-" evidence="6"/>
<dbReference type="GO" id="GO:0010181">
    <property type="term" value="F:FMN binding"/>
    <property type="evidence" value="ECO:0007669"/>
    <property type="project" value="InterPro"/>
</dbReference>
<dbReference type="GO" id="GO:0009055">
    <property type="term" value="F:electron transfer activity"/>
    <property type="evidence" value="ECO:0007669"/>
    <property type="project" value="InterPro"/>
</dbReference>
<proteinExistence type="inferred from homology"/>
<comment type="function">
    <text evidence="6">Part of a membrane-bound complex that couples electron transfer with translocation of ions across the membrane.</text>
</comment>
<dbReference type="EMBL" id="PVXO01000051">
    <property type="protein sequence ID" value="PRR78135.1"/>
    <property type="molecule type" value="Genomic_DNA"/>
</dbReference>
<evidence type="ECO:0000256" key="2">
    <source>
        <dbReference type="ARBA" id="ARBA00022553"/>
    </source>
</evidence>
<organism evidence="9 10">
    <name type="scientific">Clostridium liquoris</name>
    <dbReference type="NCBI Taxonomy" id="1289519"/>
    <lineage>
        <taxon>Bacteria</taxon>
        <taxon>Bacillati</taxon>
        <taxon>Bacillota</taxon>
        <taxon>Clostridia</taxon>
        <taxon>Eubacteriales</taxon>
        <taxon>Clostridiaceae</taxon>
        <taxon>Clostridium</taxon>
    </lineage>
</organism>
<feature type="modified residue" description="FMN phosphoryl threonine" evidence="6">
    <location>
        <position position="161"/>
    </location>
</feature>
<evidence type="ECO:0000313" key="9">
    <source>
        <dbReference type="EMBL" id="PRR78135.1"/>
    </source>
</evidence>
<dbReference type="Proteomes" id="UP000239706">
    <property type="component" value="Unassembled WGS sequence"/>
</dbReference>
<protein>
    <recommendedName>
        <fullName evidence="6">Ion-translocating oxidoreductase complex subunit G</fullName>
        <ecNumber evidence="6">7.-.-.-</ecNumber>
    </recommendedName>
    <alternativeName>
        <fullName evidence="6">Rnf electron transport complex subunit G</fullName>
    </alternativeName>
</protein>
<dbReference type="OrthoDB" id="9794010at2"/>
<dbReference type="InterPro" id="IPR010209">
    <property type="entry name" value="Ion_transpt_RnfG/RsxG"/>
</dbReference>
<comment type="subunit">
    <text evidence="6">The complex is composed of six subunits: RnfA, RnfB, RnfC, RnfD, RnfE and RnfG.</text>
</comment>
<dbReference type="AlphaFoldDB" id="A0A2T0B2N0"/>
<evidence type="ECO:0000256" key="3">
    <source>
        <dbReference type="ARBA" id="ARBA00022630"/>
    </source>
</evidence>
<sequence length="186" mass="19675">MKDDIRLGIILLIITAVSGFLLGFAQKITKEPIAIQEQKTKSEAMQIILPSATEFKASNKQASGLIKEVNEGYNGSKIDGYILRVDPKGYGGLIDMMVGISTDGKITGIKILSHSETPGLGANAPNPKFSGQYTNKPAKELKVVKGEASGDDQISALTGATITSRAVTTGVNEAVKFYDSNLKGGK</sequence>
<evidence type="ECO:0000256" key="6">
    <source>
        <dbReference type="HAMAP-Rule" id="MF_00479"/>
    </source>
</evidence>
<dbReference type="Pfam" id="PF04205">
    <property type="entry name" value="FMN_bind"/>
    <property type="match status" value="1"/>
</dbReference>
<comment type="similarity">
    <text evidence="6">Belongs to the RnfG family.</text>
</comment>
<dbReference type="PANTHER" id="PTHR36118">
    <property type="entry name" value="ION-TRANSLOCATING OXIDOREDUCTASE COMPLEX SUBUNIT G"/>
    <property type="match status" value="1"/>
</dbReference>
<keyword evidence="6" id="KW-1278">Translocase</keyword>
<evidence type="ECO:0000256" key="5">
    <source>
        <dbReference type="ARBA" id="ARBA00022982"/>
    </source>
</evidence>
<dbReference type="GO" id="GO:0022900">
    <property type="term" value="P:electron transport chain"/>
    <property type="evidence" value="ECO:0007669"/>
    <property type="project" value="UniProtKB-UniRule"/>
</dbReference>
<keyword evidence="6 7" id="KW-1133">Transmembrane helix</keyword>
<dbReference type="InterPro" id="IPR007329">
    <property type="entry name" value="FMN-bd"/>
</dbReference>
<comment type="subcellular location">
    <subcellularLocation>
        <location evidence="6">Cell membrane</location>
        <topology evidence="6">Single-pass membrane protein</topology>
    </subcellularLocation>
</comment>
<dbReference type="PIRSF" id="PIRSF006091">
    <property type="entry name" value="E_trnsport_RnfG"/>
    <property type="match status" value="1"/>
</dbReference>
<evidence type="ECO:0000256" key="4">
    <source>
        <dbReference type="ARBA" id="ARBA00022643"/>
    </source>
</evidence>
<gene>
    <name evidence="9" type="primary">rnfG_2</name>
    <name evidence="6" type="synonym">rnfG</name>
    <name evidence="9" type="ORF">CLLI_18990</name>
</gene>
<evidence type="ECO:0000256" key="7">
    <source>
        <dbReference type="SAM" id="Phobius"/>
    </source>
</evidence>
<keyword evidence="4 6" id="KW-0288">FMN</keyword>
<dbReference type="PANTHER" id="PTHR36118:SF1">
    <property type="entry name" value="ION-TRANSLOCATING OXIDOREDUCTASE COMPLEX SUBUNIT G"/>
    <property type="match status" value="1"/>
</dbReference>
<dbReference type="GO" id="GO:0005886">
    <property type="term" value="C:plasma membrane"/>
    <property type="evidence" value="ECO:0007669"/>
    <property type="project" value="UniProtKB-SubCell"/>
</dbReference>
<keyword evidence="1 6" id="KW-0813">Transport</keyword>
<keyword evidence="5 6" id="KW-0249">Electron transport</keyword>
<accession>A0A2T0B2N0</accession>
<reference evidence="9 10" key="1">
    <citation type="submission" date="2018-03" db="EMBL/GenBank/DDBJ databases">
        <title>Genome sequence of Clostridium liquoris DSM 100320.</title>
        <authorList>
            <person name="Poehlein A."/>
            <person name="Daniel R."/>
        </authorList>
    </citation>
    <scope>NUCLEOTIDE SEQUENCE [LARGE SCALE GENOMIC DNA]</scope>
    <source>
        <strain evidence="9 10">DSM 100320</strain>
    </source>
</reference>
<dbReference type="HAMAP" id="MF_00479">
    <property type="entry name" value="RsxG_RnfG"/>
    <property type="match status" value="1"/>
</dbReference>
<name>A0A2T0B2N0_9CLOT</name>
<keyword evidence="3 6" id="KW-0285">Flavoprotein</keyword>
<keyword evidence="6 7" id="KW-0472">Membrane</keyword>
<dbReference type="RefSeq" id="WP_106063979.1">
    <property type="nucleotide sequence ID" value="NZ_PVXO01000051.1"/>
</dbReference>
<evidence type="ECO:0000256" key="1">
    <source>
        <dbReference type="ARBA" id="ARBA00022448"/>
    </source>
</evidence>